<sequence>MDNINRKIRNRTEIKNYIIRIDIEPEGNEYKNVGRKIAEKETGIERLVQYNIQEQKREDMITSRADRQIRFQQILD</sequence>
<proteinExistence type="predicted"/>
<dbReference type="Proteomes" id="UP000324800">
    <property type="component" value="Unassembled WGS sequence"/>
</dbReference>
<dbReference type="AlphaFoldDB" id="A0A5J4V0U5"/>
<reference evidence="1 2" key="1">
    <citation type="submission" date="2019-03" db="EMBL/GenBank/DDBJ databases">
        <title>Single cell metagenomics reveals metabolic interactions within the superorganism composed of flagellate Streblomastix strix and complex community of Bacteroidetes bacteria on its surface.</title>
        <authorList>
            <person name="Treitli S.C."/>
            <person name="Kolisko M."/>
            <person name="Husnik F."/>
            <person name="Keeling P."/>
            <person name="Hampl V."/>
        </authorList>
    </citation>
    <scope>NUCLEOTIDE SEQUENCE [LARGE SCALE GENOMIC DNA]</scope>
    <source>
        <strain evidence="1">ST1C</strain>
    </source>
</reference>
<name>A0A5J4V0U5_9EUKA</name>
<dbReference type="EMBL" id="SNRW01010605">
    <property type="protein sequence ID" value="KAA6376318.1"/>
    <property type="molecule type" value="Genomic_DNA"/>
</dbReference>
<evidence type="ECO:0000313" key="2">
    <source>
        <dbReference type="Proteomes" id="UP000324800"/>
    </source>
</evidence>
<evidence type="ECO:0000313" key="1">
    <source>
        <dbReference type="EMBL" id="KAA6376318.1"/>
    </source>
</evidence>
<organism evidence="1 2">
    <name type="scientific">Streblomastix strix</name>
    <dbReference type="NCBI Taxonomy" id="222440"/>
    <lineage>
        <taxon>Eukaryota</taxon>
        <taxon>Metamonada</taxon>
        <taxon>Preaxostyla</taxon>
        <taxon>Oxymonadida</taxon>
        <taxon>Streblomastigidae</taxon>
        <taxon>Streblomastix</taxon>
    </lineage>
</organism>
<protein>
    <submittedName>
        <fullName evidence="1">Uncharacterized protein</fullName>
    </submittedName>
</protein>
<accession>A0A5J4V0U5</accession>
<gene>
    <name evidence="1" type="ORF">EZS28_028154</name>
</gene>
<comment type="caution">
    <text evidence="1">The sequence shown here is derived from an EMBL/GenBank/DDBJ whole genome shotgun (WGS) entry which is preliminary data.</text>
</comment>